<reference evidence="4 5" key="1">
    <citation type="submission" date="2016-03" db="EMBL/GenBank/DDBJ databases">
        <authorList>
            <person name="Ploux O."/>
        </authorList>
    </citation>
    <scope>NUCLEOTIDE SEQUENCE [LARGE SCALE GENOMIC DNA]</scope>
    <source>
        <strain evidence="4 5">UAMH 11012</strain>
    </source>
</reference>
<evidence type="ECO:0000256" key="1">
    <source>
        <dbReference type="SAM" id="MobiDB-lite"/>
    </source>
</evidence>
<accession>A0A1L7X4X7</accession>
<evidence type="ECO:0000256" key="2">
    <source>
        <dbReference type="SAM" id="Phobius"/>
    </source>
</evidence>
<dbReference type="Proteomes" id="UP000184330">
    <property type="component" value="Unassembled WGS sequence"/>
</dbReference>
<feature type="region of interest" description="Disordered" evidence="1">
    <location>
        <begin position="62"/>
        <end position="88"/>
    </location>
</feature>
<dbReference type="AlphaFoldDB" id="A0A1L7X4X7"/>
<keyword evidence="2" id="KW-0472">Membrane</keyword>
<keyword evidence="2" id="KW-0812">Transmembrane</keyword>
<dbReference type="EMBL" id="FJOG01000015">
    <property type="protein sequence ID" value="CZR60082.1"/>
    <property type="molecule type" value="Genomic_DNA"/>
</dbReference>
<evidence type="ECO:0000313" key="4">
    <source>
        <dbReference type="EMBL" id="CZR60082.1"/>
    </source>
</evidence>
<keyword evidence="5" id="KW-1185">Reference proteome</keyword>
<sequence length="504" mass="56094">MAQGWRSSGDRPGFDSLEIVRKRMSIFGNRRISIAAGVLIATILLLFSSHRLSSNGYSFTSPSTFDPGPATDETTNTSPPPSEASISSRKAAAIVENRPLDNLIPIILHFSSILGPEWPIHIFTSEENTGIFSDSIPFQRGVAAGLFHVRALPADEALNTHASVSGFFTKPWFWEAMAPAEHILLFQADSILCSRSPQKVEDFLKYDFVGAPVDEARGLGMGYNGGLSIRNRTKCLEIVTNYDWQVERHGDHSEGNVDYEDQWFSKKMREVGANLPTTEIAMMFSVETMWYDRPLGYHQPNVWQRDHMEEIYKWCPEYRMCTLETFGMESEDLNDCYVYNDRHQICIINIRHEDVPLGWISQIVPRRKKSEFKINLAPTKGKSRHATILNQPPSSAGAERVSLVSANASYEPCDEGKFAGCGEATQKHPPGHEQLETAPLLNPLLEVDEFELPATEADTSALVKVVPAVVVEADVDAGDISLLNTKPLIRIPFTILPAETITAA</sequence>
<proteinExistence type="predicted"/>
<evidence type="ECO:0000259" key="3">
    <source>
        <dbReference type="Pfam" id="PF18922"/>
    </source>
</evidence>
<organism evidence="4 5">
    <name type="scientific">Phialocephala subalpina</name>
    <dbReference type="NCBI Taxonomy" id="576137"/>
    <lineage>
        <taxon>Eukaryota</taxon>
        <taxon>Fungi</taxon>
        <taxon>Dikarya</taxon>
        <taxon>Ascomycota</taxon>
        <taxon>Pezizomycotina</taxon>
        <taxon>Leotiomycetes</taxon>
        <taxon>Helotiales</taxon>
        <taxon>Mollisiaceae</taxon>
        <taxon>Phialocephala</taxon>
        <taxon>Phialocephala fortinii species complex</taxon>
    </lineage>
</organism>
<dbReference type="Pfam" id="PF18922">
    <property type="entry name" value="DUF5672"/>
    <property type="match status" value="1"/>
</dbReference>
<evidence type="ECO:0000313" key="5">
    <source>
        <dbReference type="Proteomes" id="UP000184330"/>
    </source>
</evidence>
<protein>
    <recommendedName>
        <fullName evidence="3">DUF5672 domain-containing protein</fullName>
    </recommendedName>
</protein>
<keyword evidence="2" id="KW-1133">Transmembrane helix</keyword>
<name>A0A1L7X4X7_9HELO</name>
<dbReference type="InterPro" id="IPR043729">
    <property type="entry name" value="DUF5672"/>
</dbReference>
<gene>
    <name evidence="4" type="ORF">PAC_09977</name>
</gene>
<feature type="domain" description="DUF5672" evidence="3">
    <location>
        <begin position="155"/>
        <end position="298"/>
    </location>
</feature>
<dbReference type="OrthoDB" id="10025998at2759"/>
<feature type="transmembrane region" description="Helical" evidence="2">
    <location>
        <begin position="32"/>
        <end position="52"/>
    </location>
</feature>